<protein>
    <recommendedName>
        <fullName evidence="4">Antibiotic biosynthesis monooxygenase</fullName>
    </recommendedName>
</protein>
<feature type="transmembrane region" description="Helical" evidence="1">
    <location>
        <begin position="214"/>
        <end position="232"/>
    </location>
</feature>
<dbReference type="EMBL" id="CP000511">
    <property type="protein sequence ID" value="ABM11482.1"/>
    <property type="molecule type" value="Genomic_DNA"/>
</dbReference>
<feature type="transmembrane region" description="Helical" evidence="1">
    <location>
        <begin position="284"/>
        <end position="306"/>
    </location>
</feature>
<reference evidence="2" key="1">
    <citation type="submission" date="2006-12" db="EMBL/GenBank/DDBJ databases">
        <title>Complete sequence of Mycobacterium vanbaalenii PYR-1.</title>
        <authorList>
            <consortium name="US DOE Joint Genome Institute"/>
            <person name="Copeland A."/>
            <person name="Lucas S."/>
            <person name="Lapidus A."/>
            <person name="Barry K."/>
            <person name="Detter J.C."/>
            <person name="Glavina del Rio T."/>
            <person name="Hammon N."/>
            <person name="Israni S."/>
            <person name="Dalin E."/>
            <person name="Tice H."/>
            <person name="Pitluck S."/>
            <person name="Singan V."/>
            <person name="Schmutz J."/>
            <person name="Larimer F."/>
            <person name="Land M."/>
            <person name="Hauser L."/>
            <person name="Kyrpides N."/>
            <person name="Anderson I.J."/>
            <person name="Miller C."/>
            <person name="Richardson P."/>
        </authorList>
    </citation>
    <scope>NUCLEOTIDE SEQUENCE [LARGE SCALE GENOMIC DNA]</scope>
    <source>
        <strain evidence="2">PYR-1</strain>
    </source>
</reference>
<dbReference type="RefSeq" id="WP_011777919.1">
    <property type="nucleotide sequence ID" value="NC_008726.1"/>
</dbReference>
<dbReference type="PANTHER" id="PTHR40057">
    <property type="entry name" value="SLR1162 PROTEIN"/>
    <property type="match status" value="1"/>
</dbReference>
<evidence type="ECO:0000256" key="1">
    <source>
        <dbReference type="SAM" id="Phobius"/>
    </source>
</evidence>
<dbReference type="HOGENOM" id="CLU_075307_1_0_11"/>
<dbReference type="eggNOG" id="COG3224">
    <property type="taxonomic scope" value="Bacteria"/>
</dbReference>
<evidence type="ECO:0000313" key="3">
    <source>
        <dbReference type="Proteomes" id="UP000009159"/>
    </source>
</evidence>
<dbReference type="AlphaFoldDB" id="A1T2T2"/>
<keyword evidence="1" id="KW-0812">Transmembrane</keyword>
<keyword evidence="1" id="KW-1133">Transmembrane helix</keyword>
<keyword evidence="3" id="KW-1185">Reference proteome</keyword>
<evidence type="ECO:0008006" key="4">
    <source>
        <dbReference type="Google" id="ProtNLM"/>
    </source>
</evidence>
<dbReference type="Proteomes" id="UP000009159">
    <property type="component" value="Chromosome"/>
</dbReference>
<dbReference type="SUPFAM" id="SSF54909">
    <property type="entry name" value="Dimeric alpha+beta barrel"/>
    <property type="match status" value="2"/>
</dbReference>
<gene>
    <name evidence="2" type="ordered locus">Mvan_0643</name>
</gene>
<dbReference type="KEGG" id="mva:Mvan_0643"/>
<sequence>MTQVTAVTVFHRAGGAAAFGVWAQHLLASARSAPGYVSGRISVHDEPGLDWAVAVTFSEETPLHSWLDSAPRAEILAEGQARCYWRSSGELVLSGNGPASPGVGLFRHTVSTGKDADFRTMQVQLATVAAGLPGYEGTTLLPPDGDGEWSSIVRFRTGQQLSAWMRSEERDSVLHGLRSTLSADFSAVSNTTPFGTTVRIEDGRTLMTPNWKSAMLVLLVLYPTVMLLSRFLGPILDNAGAAPWLGLWISQVVSVSAMQWWLMPAASRPFRKWLDPVDGAGARTSLTGAVAIVAIYAVTFTVFATVHELQFWDYASSV</sequence>
<dbReference type="InterPro" id="IPR038762">
    <property type="entry name" value="ABM_predict"/>
</dbReference>
<proteinExistence type="predicted"/>
<dbReference type="PANTHER" id="PTHR40057:SF1">
    <property type="entry name" value="SLR1162 PROTEIN"/>
    <property type="match status" value="1"/>
</dbReference>
<evidence type="ECO:0000313" key="2">
    <source>
        <dbReference type="EMBL" id="ABM11482.1"/>
    </source>
</evidence>
<organism evidence="2 3">
    <name type="scientific">Mycolicibacterium vanbaalenii (strain DSM 7251 / JCM 13017 / BCRC 16820 / KCTC 9966 / NRRL B-24157 / PYR-1)</name>
    <name type="common">Mycobacterium vanbaalenii</name>
    <dbReference type="NCBI Taxonomy" id="350058"/>
    <lineage>
        <taxon>Bacteria</taxon>
        <taxon>Bacillati</taxon>
        <taxon>Actinomycetota</taxon>
        <taxon>Actinomycetes</taxon>
        <taxon>Mycobacteriales</taxon>
        <taxon>Mycobacteriaceae</taxon>
        <taxon>Mycolicibacterium</taxon>
    </lineage>
</organism>
<dbReference type="STRING" id="350058.Mvan_0643"/>
<feature type="transmembrane region" description="Helical" evidence="1">
    <location>
        <begin position="244"/>
        <end position="263"/>
    </location>
</feature>
<name>A1T2T2_MYCVP</name>
<accession>A1T2T2</accession>
<keyword evidence="1" id="KW-0472">Membrane</keyword>
<dbReference type="Gene3D" id="3.30.70.100">
    <property type="match status" value="1"/>
</dbReference>
<dbReference type="InterPro" id="IPR011008">
    <property type="entry name" value="Dimeric_a/b-barrel"/>
</dbReference>